<proteinExistence type="predicted"/>
<comment type="caution">
    <text evidence="1">The sequence shown here is derived from an EMBL/GenBank/DDBJ whole genome shotgun (WGS) entry which is preliminary data.</text>
</comment>
<organism evidence="1 2">
    <name type="scientific">Cetraspora pellucida</name>
    <dbReference type="NCBI Taxonomy" id="1433469"/>
    <lineage>
        <taxon>Eukaryota</taxon>
        <taxon>Fungi</taxon>
        <taxon>Fungi incertae sedis</taxon>
        <taxon>Mucoromycota</taxon>
        <taxon>Glomeromycotina</taxon>
        <taxon>Glomeromycetes</taxon>
        <taxon>Diversisporales</taxon>
        <taxon>Gigasporaceae</taxon>
        <taxon>Cetraspora</taxon>
    </lineage>
</organism>
<keyword evidence="2" id="KW-1185">Reference proteome</keyword>
<dbReference type="EMBL" id="CAJVPW010051334">
    <property type="protein sequence ID" value="CAG8766305.1"/>
    <property type="molecule type" value="Genomic_DNA"/>
</dbReference>
<feature type="non-terminal residue" evidence="1">
    <location>
        <position position="67"/>
    </location>
</feature>
<reference evidence="1" key="1">
    <citation type="submission" date="2021-06" db="EMBL/GenBank/DDBJ databases">
        <authorList>
            <person name="Kallberg Y."/>
            <person name="Tangrot J."/>
            <person name="Rosling A."/>
        </authorList>
    </citation>
    <scope>NUCLEOTIDE SEQUENCE</scope>
    <source>
        <strain evidence="1">28 12/20/2015</strain>
    </source>
</reference>
<accession>A0ACA9QVP8</accession>
<evidence type="ECO:0000313" key="1">
    <source>
        <dbReference type="EMBL" id="CAG8766305.1"/>
    </source>
</evidence>
<protein>
    <submittedName>
        <fullName evidence="1">1818_t:CDS:1</fullName>
    </submittedName>
</protein>
<dbReference type="Proteomes" id="UP000789366">
    <property type="component" value="Unassembled WGS sequence"/>
</dbReference>
<feature type="non-terminal residue" evidence="1">
    <location>
        <position position="1"/>
    </location>
</feature>
<gene>
    <name evidence="1" type="ORF">SPELUC_LOCUS15476</name>
</gene>
<evidence type="ECO:0000313" key="2">
    <source>
        <dbReference type="Proteomes" id="UP000789366"/>
    </source>
</evidence>
<sequence>VCGVGCCWWLTGKLWCGWGAVGGGFPNFLSPNGCFGGPPIGGIPPTPGSALAPGVVDPGDWAVFELT</sequence>
<name>A0ACA9QVP8_9GLOM</name>